<accession>A0A4Y2X196</accession>
<dbReference type="GO" id="GO:0030488">
    <property type="term" value="P:tRNA methylation"/>
    <property type="evidence" value="ECO:0007669"/>
    <property type="project" value="TreeGrafter"/>
</dbReference>
<dbReference type="SUPFAM" id="SSF52540">
    <property type="entry name" value="P-loop containing nucleoside triphosphate hydrolases"/>
    <property type="match status" value="1"/>
</dbReference>
<dbReference type="PANTHER" id="PTHR42714">
    <property type="entry name" value="TRNA MODIFICATION GTPASE GTPBP3"/>
    <property type="match status" value="1"/>
</dbReference>
<dbReference type="GO" id="GO:0002098">
    <property type="term" value="P:tRNA wobble uridine modification"/>
    <property type="evidence" value="ECO:0007669"/>
    <property type="project" value="TreeGrafter"/>
</dbReference>
<proteinExistence type="predicted"/>
<comment type="caution">
    <text evidence="2">The sequence shown here is derived from an EMBL/GenBank/DDBJ whole genome shotgun (WGS) entry which is preliminary data.</text>
</comment>
<protein>
    <recommendedName>
        <fullName evidence="1">G domain-containing protein</fullName>
    </recommendedName>
</protein>
<dbReference type="GO" id="GO:0005739">
    <property type="term" value="C:mitochondrion"/>
    <property type="evidence" value="ECO:0007669"/>
    <property type="project" value="TreeGrafter"/>
</dbReference>
<dbReference type="InterPro" id="IPR006073">
    <property type="entry name" value="GTP-bd"/>
</dbReference>
<name>A0A4Y2X196_ARAVE</name>
<reference evidence="2 3" key="1">
    <citation type="journal article" date="2019" name="Sci. Rep.">
        <title>Orb-weaving spider Araneus ventricosus genome elucidates the spidroin gene catalogue.</title>
        <authorList>
            <person name="Kono N."/>
            <person name="Nakamura H."/>
            <person name="Ohtoshi R."/>
            <person name="Moran D.A.P."/>
            <person name="Shinohara A."/>
            <person name="Yoshida Y."/>
            <person name="Fujiwara M."/>
            <person name="Mori M."/>
            <person name="Tomita M."/>
            <person name="Arakawa K."/>
        </authorList>
    </citation>
    <scope>NUCLEOTIDE SEQUENCE [LARGE SCALE GENOMIC DNA]</scope>
</reference>
<dbReference type="Gene3D" id="3.40.50.300">
    <property type="entry name" value="P-loop containing nucleotide triphosphate hydrolases"/>
    <property type="match status" value="1"/>
</dbReference>
<keyword evidence="3" id="KW-1185">Reference proteome</keyword>
<feature type="non-terminal residue" evidence="2">
    <location>
        <position position="1"/>
    </location>
</feature>
<dbReference type="Proteomes" id="UP000499080">
    <property type="component" value="Unassembled WGS sequence"/>
</dbReference>
<evidence type="ECO:0000259" key="1">
    <source>
        <dbReference type="Pfam" id="PF01926"/>
    </source>
</evidence>
<organism evidence="2 3">
    <name type="scientific">Araneus ventricosus</name>
    <name type="common">Orbweaver spider</name>
    <name type="synonym">Epeira ventricosa</name>
    <dbReference type="NCBI Taxonomy" id="182803"/>
    <lineage>
        <taxon>Eukaryota</taxon>
        <taxon>Metazoa</taxon>
        <taxon>Ecdysozoa</taxon>
        <taxon>Arthropoda</taxon>
        <taxon>Chelicerata</taxon>
        <taxon>Arachnida</taxon>
        <taxon>Araneae</taxon>
        <taxon>Araneomorphae</taxon>
        <taxon>Entelegynae</taxon>
        <taxon>Araneoidea</taxon>
        <taxon>Araneidae</taxon>
        <taxon>Araneus</taxon>
    </lineage>
</organism>
<evidence type="ECO:0000313" key="2">
    <source>
        <dbReference type="EMBL" id="GBO43435.1"/>
    </source>
</evidence>
<dbReference type="InterPro" id="IPR027368">
    <property type="entry name" value="MnmE_dom2"/>
</dbReference>
<dbReference type="InterPro" id="IPR027417">
    <property type="entry name" value="P-loop_NTPase"/>
</dbReference>
<sequence>CSARLEAFIDFGEDQHLDESILPSVQKDLEVLRNEISAHLQDKRKGEKVRSGVFTVITGRPNVGKSTLMNYLCNYVLRLSFLYFDSSLATMESEDSLISSITEAIHVITNVQGELRYSQCCQQ</sequence>
<dbReference type="Gene3D" id="1.20.120.430">
    <property type="entry name" value="tRNA modification GTPase MnmE domain 2"/>
    <property type="match status" value="1"/>
</dbReference>
<dbReference type="Pfam" id="PF01926">
    <property type="entry name" value="MMR_HSR1"/>
    <property type="match status" value="1"/>
</dbReference>
<dbReference type="OrthoDB" id="188276at2759"/>
<dbReference type="PANTHER" id="PTHR42714:SF2">
    <property type="entry name" value="TRNA MODIFICATION GTPASE GTPBP3, MITOCHONDRIAL"/>
    <property type="match status" value="1"/>
</dbReference>
<gene>
    <name evidence="2" type="ORF">AVEN_196466_1</name>
</gene>
<dbReference type="AlphaFoldDB" id="A0A4Y2X196"/>
<feature type="domain" description="G" evidence="1">
    <location>
        <begin position="56"/>
        <end position="75"/>
    </location>
</feature>
<evidence type="ECO:0000313" key="3">
    <source>
        <dbReference type="Proteomes" id="UP000499080"/>
    </source>
</evidence>
<dbReference type="GO" id="GO:0005525">
    <property type="term" value="F:GTP binding"/>
    <property type="evidence" value="ECO:0007669"/>
    <property type="project" value="InterPro"/>
</dbReference>
<dbReference type="EMBL" id="BGPR01069849">
    <property type="protein sequence ID" value="GBO43435.1"/>
    <property type="molecule type" value="Genomic_DNA"/>
</dbReference>